<dbReference type="RefSeq" id="WP_165313762.1">
    <property type="nucleotide sequence ID" value="NZ_CP049332.1"/>
</dbReference>
<sequence>MKKVLTSAILMALASSTVVYAADFDIREEYNPSHGEKNPDYQHKYRIAFNNRLSNGIGFGVEAKYLSPTGQSFLQDFQTAGTQANISYAWKFADDFTLTPQLKIETNDTYKLSQQANLTLAYKFSRDFSASVRYRYNYDTWAEEDTKGNDTGAKNYSEHYNQFSVAASYKGIEDLALSTAVDYRIKRSRLDNGVEKNTVDEDNKGINEINFKAEYSGFDSGLSPYAEYGLYPSSKDTSVKDSWRPYYRVGLKYKF</sequence>
<dbReference type="AlphaFoldDB" id="A0A6G7CPT3"/>
<name>A0A6G7CPT3_9VIBR</name>
<dbReference type="EMBL" id="CP049332">
    <property type="protein sequence ID" value="QIH44100.1"/>
    <property type="molecule type" value="Genomic_DNA"/>
</dbReference>
<dbReference type="SUPFAM" id="SSF56935">
    <property type="entry name" value="Porins"/>
    <property type="match status" value="1"/>
</dbReference>
<evidence type="ECO:0000256" key="2">
    <source>
        <dbReference type="SAM" id="SignalP"/>
    </source>
</evidence>
<dbReference type="Gene3D" id="2.40.160.40">
    <property type="entry name" value="monomeric porin ompg"/>
    <property type="match status" value="1"/>
</dbReference>
<dbReference type="GO" id="GO:0015288">
    <property type="term" value="F:porin activity"/>
    <property type="evidence" value="ECO:0007669"/>
    <property type="project" value="TreeGrafter"/>
</dbReference>
<dbReference type="PANTHER" id="PTHR38105">
    <property type="entry name" value="OUTER MEMBRANE PROTEIN-RELATED-RELATED"/>
    <property type="match status" value="1"/>
</dbReference>
<organism evidence="3 4">
    <name type="scientific">Vibrio ziniensis</name>
    <dbReference type="NCBI Taxonomy" id="2711221"/>
    <lineage>
        <taxon>Bacteria</taxon>
        <taxon>Pseudomonadati</taxon>
        <taxon>Pseudomonadota</taxon>
        <taxon>Gammaproteobacteria</taxon>
        <taxon>Vibrionales</taxon>
        <taxon>Vibrionaceae</taxon>
        <taxon>Vibrio</taxon>
    </lineage>
</organism>
<dbReference type="KEGG" id="vzi:G5S32_19220"/>
<protein>
    <submittedName>
        <fullName evidence="3">DUF481 domain-containing protein</fullName>
    </submittedName>
</protein>
<dbReference type="PANTHER" id="PTHR38105:SF5">
    <property type="entry name" value="OUTER MEMBRANE PROTEIN"/>
    <property type="match status" value="1"/>
</dbReference>
<dbReference type="Pfam" id="PF06178">
    <property type="entry name" value="KdgM"/>
    <property type="match status" value="1"/>
</dbReference>
<evidence type="ECO:0000313" key="3">
    <source>
        <dbReference type="EMBL" id="QIH44100.1"/>
    </source>
</evidence>
<dbReference type="Proteomes" id="UP000503003">
    <property type="component" value="Chromosome 2"/>
</dbReference>
<dbReference type="InterPro" id="IPR053713">
    <property type="entry name" value="Bact_OM_Channel_sf"/>
</dbReference>
<evidence type="ECO:0000256" key="1">
    <source>
        <dbReference type="ARBA" id="ARBA00022729"/>
    </source>
</evidence>
<reference evidence="3 4" key="1">
    <citation type="submission" date="2020-02" db="EMBL/GenBank/DDBJ databases">
        <title>A complete genome of a marine bacterium Vibrio sp. ZWAL4003 isolated from the mangrove sediment with the ability to degrade polysaccharides.</title>
        <authorList>
            <person name="Wu J."/>
            <person name="Qu W."/>
            <person name="Zeng R."/>
        </authorList>
    </citation>
    <scope>NUCLEOTIDE SEQUENCE [LARGE SCALE GENOMIC DNA]</scope>
    <source>
        <strain evidence="3 4">ZWAL4003</strain>
    </source>
</reference>
<gene>
    <name evidence="3" type="ORF">G5S32_19220</name>
</gene>
<dbReference type="GO" id="GO:0015772">
    <property type="term" value="P:oligosaccharide transport"/>
    <property type="evidence" value="ECO:0007669"/>
    <property type="project" value="TreeGrafter"/>
</dbReference>
<feature type="chain" id="PRO_5026342129" evidence="2">
    <location>
        <begin position="22"/>
        <end position="255"/>
    </location>
</feature>
<dbReference type="InterPro" id="IPR009331">
    <property type="entry name" value="Oligogalacturonate-sp_porin"/>
</dbReference>
<dbReference type="GO" id="GO:0009279">
    <property type="term" value="C:cell outer membrane"/>
    <property type="evidence" value="ECO:0007669"/>
    <property type="project" value="TreeGrafter"/>
</dbReference>
<proteinExistence type="predicted"/>
<keyword evidence="1 2" id="KW-0732">Signal</keyword>
<keyword evidence="4" id="KW-1185">Reference proteome</keyword>
<feature type="signal peptide" evidence="2">
    <location>
        <begin position="1"/>
        <end position="21"/>
    </location>
</feature>
<accession>A0A6G7CPT3</accession>
<evidence type="ECO:0000313" key="4">
    <source>
        <dbReference type="Proteomes" id="UP000503003"/>
    </source>
</evidence>